<gene>
    <name evidence="1" type="ORF">SAMN05421820_10215</name>
</gene>
<evidence type="ECO:0000313" key="1">
    <source>
        <dbReference type="EMBL" id="SDL73690.1"/>
    </source>
</evidence>
<dbReference type="AlphaFoldDB" id="A0A1G9MHE3"/>
<dbReference type="Proteomes" id="UP000183200">
    <property type="component" value="Unassembled WGS sequence"/>
</dbReference>
<sequence length="38" mass="4719">MNRAKNAFIKDGMEQNFIEIFWNGQINFRELRYNCMYL</sequence>
<accession>A0A1G9MHE3</accession>
<proteinExistence type="predicted"/>
<evidence type="ECO:0000313" key="2">
    <source>
        <dbReference type="Proteomes" id="UP000183200"/>
    </source>
</evidence>
<organism evidence="1 2">
    <name type="scientific">Pedobacter steynii</name>
    <dbReference type="NCBI Taxonomy" id="430522"/>
    <lineage>
        <taxon>Bacteria</taxon>
        <taxon>Pseudomonadati</taxon>
        <taxon>Bacteroidota</taxon>
        <taxon>Sphingobacteriia</taxon>
        <taxon>Sphingobacteriales</taxon>
        <taxon>Sphingobacteriaceae</taxon>
        <taxon>Pedobacter</taxon>
    </lineage>
</organism>
<protein>
    <submittedName>
        <fullName evidence="1">Uncharacterized protein</fullName>
    </submittedName>
</protein>
<reference evidence="2" key="1">
    <citation type="submission" date="2016-10" db="EMBL/GenBank/DDBJ databases">
        <authorList>
            <person name="Varghese N."/>
            <person name="Submissions S."/>
        </authorList>
    </citation>
    <scope>NUCLEOTIDE SEQUENCE [LARGE SCALE GENOMIC DNA]</scope>
    <source>
        <strain evidence="2">DSM 19110</strain>
    </source>
</reference>
<dbReference type="EMBL" id="FNGY01000002">
    <property type="protein sequence ID" value="SDL73690.1"/>
    <property type="molecule type" value="Genomic_DNA"/>
</dbReference>
<keyword evidence="2" id="KW-1185">Reference proteome</keyword>
<name>A0A1G9MHE3_9SPHI</name>